<dbReference type="InterPro" id="IPR012093">
    <property type="entry name" value="Pirin"/>
</dbReference>
<evidence type="ECO:0000259" key="3">
    <source>
        <dbReference type="Pfam" id="PF02678"/>
    </source>
</evidence>
<comment type="similarity">
    <text evidence="1 2">Belongs to the pirin family.</text>
</comment>
<sequence>MKKILHPASTRGTADYGWLQANYSFSFANYFDPNRMQFGKLRVLNDDYVAPAMGFGKHPHQNMEIITIPQSGALKHKDSMGNEGVIKSGDIQIMSAGSGVEHSEVNASTTKAVKLFQIWILPEEQNVSPRYEQKEIDPLLVTNELTTIVKPKEKATEGDMWINQQAYFSLGNFDTKKDSSYQLNNKNHGTYFFVINGTVSIDNETLNNRDALGIWETEEIEFSAEPNTKLLVIEVPMN</sequence>
<dbReference type="PIRSF" id="PIRSF006232">
    <property type="entry name" value="Pirin"/>
    <property type="match status" value="1"/>
</dbReference>
<dbReference type="InterPro" id="IPR041602">
    <property type="entry name" value="Quercetinase_C"/>
</dbReference>
<dbReference type="InterPro" id="IPR003829">
    <property type="entry name" value="Pirin_N_dom"/>
</dbReference>
<proteinExistence type="inferred from homology"/>
<keyword evidence="6" id="KW-1185">Reference proteome</keyword>
<dbReference type="InterPro" id="IPR011051">
    <property type="entry name" value="RmlC_Cupin_sf"/>
</dbReference>
<feature type="domain" description="Quercetin 2,3-dioxygenase C-terminal cupin" evidence="4">
    <location>
        <begin position="155"/>
        <end position="235"/>
    </location>
</feature>
<evidence type="ECO:0000259" key="4">
    <source>
        <dbReference type="Pfam" id="PF17954"/>
    </source>
</evidence>
<accession>A0ABU2Y887</accession>
<dbReference type="SUPFAM" id="SSF51182">
    <property type="entry name" value="RmlC-like cupins"/>
    <property type="match status" value="1"/>
</dbReference>
<dbReference type="Pfam" id="PF17954">
    <property type="entry name" value="Pirin_C_2"/>
    <property type="match status" value="1"/>
</dbReference>
<dbReference type="Gene3D" id="2.60.120.10">
    <property type="entry name" value="Jelly Rolls"/>
    <property type="match status" value="2"/>
</dbReference>
<evidence type="ECO:0000313" key="6">
    <source>
        <dbReference type="Proteomes" id="UP001254488"/>
    </source>
</evidence>
<evidence type="ECO:0000313" key="5">
    <source>
        <dbReference type="EMBL" id="MDT0554405.1"/>
    </source>
</evidence>
<comment type="caution">
    <text evidence="5">The sequence shown here is derived from an EMBL/GenBank/DDBJ whole genome shotgun (WGS) entry which is preliminary data.</text>
</comment>
<dbReference type="PANTHER" id="PTHR43212">
    <property type="entry name" value="QUERCETIN 2,3-DIOXYGENASE"/>
    <property type="match status" value="1"/>
</dbReference>
<name>A0ABU2Y887_9FLAO</name>
<protein>
    <submittedName>
        <fullName evidence="5">Pirin family protein</fullName>
    </submittedName>
</protein>
<evidence type="ECO:0000256" key="1">
    <source>
        <dbReference type="ARBA" id="ARBA00008416"/>
    </source>
</evidence>
<gene>
    <name evidence="5" type="ORF">RM538_00195</name>
</gene>
<evidence type="ECO:0000256" key="2">
    <source>
        <dbReference type="RuleBase" id="RU003457"/>
    </source>
</evidence>
<reference evidence="5 6" key="1">
    <citation type="submission" date="2023-09" db="EMBL/GenBank/DDBJ databases">
        <authorList>
            <person name="Rey-Velasco X."/>
        </authorList>
    </citation>
    <scope>NUCLEOTIDE SEQUENCE [LARGE SCALE GENOMIC DNA]</scope>
    <source>
        <strain evidence="5 6">W242</strain>
    </source>
</reference>
<dbReference type="Proteomes" id="UP001254488">
    <property type="component" value="Unassembled WGS sequence"/>
</dbReference>
<feature type="domain" description="Pirin N-terminal" evidence="3">
    <location>
        <begin position="13"/>
        <end position="120"/>
    </location>
</feature>
<dbReference type="EMBL" id="JAVRHZ010000001">
    <property type="protein sequence ID" value="MDT0554405.1"/>
    <property type="molecule type" value="Genomic_DNA"/>
</dbReference>
<dbReference type="PANTHER" id="PTHR43212:SF3">
    <property type="entry name" value="QUERCETIN 2,3-DIOXYGENASE"/>
    <property type="match status" value="1"/>
</dbReference>
<dbReference type="CDD" id="cd02910">
    <property type="entry name" value="cupin_Yhhw_N"/>
    <property type="match status" value="1"/>
</dbReference>
<dbReference type="InterPro" id="IPR014710">
    <property type="entry name" value="RmlC-like_jellyroll"/>
</dbReference>
<dbReference type="Pfam" id="PF02678">
    <property type="entry name" value="Pirin"/>
    <property type="match status" value="1"/>
</dbReference>
<organism evidence="5 6">
    <name type="scientific">Patiriisocius hiemis</name>
    <dbReference type="NCBI Taxonomy" id="3075604"/>
    <lineage>
        <taxon>Bacteria</taxon>
        <taxon>Pseudomonadati</taxon>
        <taxon>Bacteroidota</taxon>
        <taxon>Flavobacteriia</taxon>
        <taxon>Flavobacteriales</taxon>
        <taxon>Flavobacteriaceae</taxon>
        <taxon>Patiriisocius</taxon>
    </lineage>
</organism>
<dbReference type="RefSeq" id="WP_311331371.1">
    <property type="nucleotide sequence ID" value="NZ_JAVRHZ010000001.1"/>
</dbReference>